<dbReference type="NCBIfam" id="TIGR02293">
    <property type="entry name" value="TAS_TIGR02293"/>
    <property type="match status" value="1"/>
</dbReference>
<dbReference type="GO" id="GO:0003677">
    <property type="term" value="F:DNA binding"/>
    <property type="evidence" value="ECO:0007669"/>
    <property type="project" value="InterPro"/>
</dbReference>
<proteinExistence type="predicted"/>
<dbReference type="Pfam" id="PF20432">
    <property type="entry name" value="Xre-like-HTH"/>
    <property type="match status" value="1"/>
</dbReference>
<reference evidence="3 4" key="1">
    <citation type="submission" date="2016-04" db="EMBL/GenBank/DDBJ databases">
        <authorList>
            <person name="Evans L.H."/>
            <person name="Alamgir A."/>
            <person name="Owens N."/>
            <person name="Weber N.D."/>
            <person name="Virtaneva K."/>
            <person name="Barbian K."/>
            <person name="Babar A."/>
            <person name="Rosenke K."/>
        </authorList>
    </citation>
    <scope>NUCLEOTIDE SEQUENCE [LARGE SCALE GENOMIC DNA]</scope>
    <source>
        <strain evidence="3 4">CCM 8644</strain>
    </source>
</reference>
<evidence type="ECO:0000313" key="3">
    <source>
        <dbReference type="EMBL" id="OAQ41725.1"/>
    </source>
</evidence>
<dbReference type="RefSeq" id="WP_068820756.1">
    <property type="nucleotide sequence ID" value="NZ_LWHJ01000011.1"/>
</dbReference>
<comment type="caution">
    <text evidence="3">The sequence shown here is derived from an EMBL/GenBank/DDBJ whole genome shotgun (WGS) entry which is preliminary data.</text>
</comment>
<dbReference type="AlphaFoldDB" id="A0A179DKZ3"/>
<feature type="domain" description="Antitoxin Xre/MbcA/ParS-like toxin-binding" evidence="1">
    <location>
        <begin position="116"/>
        <end position="163"/>
    </location>
</feature>
<keyword evidence="4" id="KW-1185">Reference proteome</keyword>
<dbReference type="InterPro" id="IPR024467">
    <property type="entry name" value="Xre/MbcA/ParS-like_toxin-bd"/>
</dbReference>
<name>A0A179DKZ3_9SPHI</name>
<dbReference type="OrthoDB" id="5770459at2"/>
<dbReference type="InterPro" id="IPR046847">
    <property type="entry name" value="Xre-like_HTH"/>
</dbReference>
<evidence type="ECO:0000313" key="4">
    <source>
        <dbReference type="Proteomes" id="UP000078459"/>
    </source>
</evidence>
<accession>A0A179DKZ3</accession>
<dbReference type="Pfam" id="PF09722">
    <property type="entry name" value="Xre_MbcA_ParS_C"/>
    <property type="match status" value="1"/>
</dbReference>
<gene>
    <name evidence="3" type="ORF">A5893_01020</name>
</gene>
<protein>
    <submittedName>
        <fullName evidence="3">Antitoxin</fullName>
    </submittedName>
</protein>
<feature type="domain" description="Antitoxin Xre-like helix-turn-helix" evidence="2">
    <location>
        <begin position="47"/>
        <end position="108"/>
    </location>
</feature>
<evidence type="ECO:0000259" key="1">
    <source>
        <dbReference type="Pfam" id="PF09722"/>
    </source>
</evidence>
<dbReference type="STRING" id="1826909.A5893_01020"/>
<evidence type="ECO:0000259" key="2">
    <source>
        <dbReference type="Pfam" id="PF20432"/>
    </source>
</evidence>
<reference evidence="3 4" key="2">
    <citation type="submission" date="2016-06" db="EMBL/GenBank/DDBJ databases">
        <title>Pedobacter psychrophilus sp. nov., isolated from Antarctic fragmentary rock.</title>
        <authorList>
            <person name="Svec P."/>
        </authorList>
    </citation>
    <scope>NUCLEOTIDE SEQUENCE [LARGE SCALE GENOMIC DNA]</scope>
    <source>
        <strain evidence="3 4">CCM 8644</strain>
    </source>
</reference>
<dbReference type="InterPro" id="IPR011979">
    <property type="entry name" value="Antitox_Xre"/>
</dbReference>
<dbReference type="EMBL" id="LWHJ01000011">
    <property type="protein sequence ID" value="OAQ41725.1"/>
    <property type="molecule type" value="Genomic_DNA"/>
</dbReference>
<dbReference type="Proteomes" id="UP000078459">
    <property type="component" value="Unassembled WGS sequence"/>
</dbReference>
<sequence length="166" mass="19034">MSATNKSKPYKIDQEITSFVSEPQVMYYQAKPKSISYSEFLDDKMMIISAIRAGIPYSLFDVIQEQSPFTETDWADFLDISTKSLQRYKIAPSHHFKSIHSEKIIEMAEVTKAGLDFFEDMEKLKLWLNTPNYGLASLKPIELLKDSYGKELVLTALSNMNQGIFI</sequence>
<organism evidence="3 4">
    <name type="scientific">Pedobacter psychrophilus</name>
    <dbReference type="NCBI Taxonomy" id="1826909"/>
    <lineage>
        <taxon>Bacteria</taxon>
        <taxon>Pseudomonadati</taxon>
        <taxon>Bacteroidota</taxon>
        <taxon>Sphingobacteriia</taxon>
        <taxon>Sphingobacteriales</taxon>
        <taxon>Sphingobacteriaceae</taxon>
        <taxon>Pedobacter</taxon>
    </lineage>
</organism>